<evidence type="ECO:0000313" key="1">
    <source>
        <dbReference type="EMBL" id="THU92747.1"/>
    </source>
</evidence>
<feature type="non-terminal residue" evidence="1">
    <location>
        <position position="1"/>
    </location>
</feature>
<reference evidence="1 2" key="1">
    <citation type="journal article" date="2019" name="Nat. Ecol. Evol.">
        <title>Megaphylogeny resolves global patterns of mushroom evolution.</title>
        <authorList>
            <person name="Varga T."/>
            <person name="Krizsan K."/>
            <person name="Foldi C."/>
            <person name="Dima B."/>
            <person name="Sanchez-Garcia M."/>
            <person name="Sanchez-Ramirez S."/>
            <person name="Szollosi G.J."/>
            <person name="Szarkandi J.G."/>
            <person name="Papp V."/>
            <person name="Albert L."/>
            <person name="Andreopoulos W."/>
            <person name="Angelini C."/>
            <person name="Antonin V."/>
            <person name="Barry K.W."/>
            <person name="Bougher N.L."/>
            <person name="Buchanan P."/>
            <person name="Buyck B."/>
            <person name="Bense V."/>
            <person name="Catcheside P."/>
            <person name="Chovatia M."/>
            <person name="Cooper J."/>
            <person name="Damon W."/>
            <person name="Desjardin D."/>
            <person name="Finy P."/>
            <person name="Geml J."/>
            <person name="Haridas S."/>
            <person name="Hughes K."/>
            <person name="Justo A."/>
            <person name="Karasinski D."/>
            <person name="Kautmanova I."/>
            <person name="Kiss B."/>
            <person name="Kocsube S."/>
            <person name="Kotiranta H."/>
            <person name="LaButti K.M."/>
            <person name="Lechner B.E."/>
            <person name="Liimatainen K."/>
            <person name="Lipzen A."/>
            <person name="Lukacs Z."/>
            <person name="Mihaltcheva S."/>
            <person name="Morgado L.N."/>
            <person name="Niskanen T."/>
            <person name="Noordeloos M.E."/>
            <person name="Ohm R.A."/>
            <person name="Ortiz-Santana B."/>
            <person name="Ovrebo C."/>
            <person name="Racz N."/>
            <person name="Riley R."/>
            <person name="Savchenko A."/>
            <person name="Shiryaev A."/>
            <person name="Soop K."/>
            <person name="Spirin V."/>
            <person name="Szebenyi C."/>
            <person name="Tomsovsky M."/>
            <person name="Tulloss R.E."/>
            <person name="Uehling J."/>
            <person name="Grigoriev I.V."/>
            <person name="Vagvolgyi C."/>
            <person name="Papp T."/>
            <person name="Martin F.M."/>
            <person name="Miettinen O."/>
            <person name="Hibbett D.S."/>
            <person name="Nagy L.G."/>
        </authorList>
    </citation>
    <scope>NUCLEOTIDE SEQUENCE [LARGE SCALE GENOMIC DNA]</scope>
    <source>
        <strain evidence="1 2">CBS 962.96</strain>
    </source>
</reference>
<organism evidence="1 2">
    <name type="scientific">Dendrothele bispora (strain CBS 962.96)</name>
    <dbReference type="NCBI Taxonomy" id="1314807"/>
    <lineage>
        <taxon>Eukaryota</taxon>
        <taxon>Fungi</taxon>
        <taxon>Dikarya</taxon>
        <taxon>Basidiomycota</taxon>
        <taxon>Agaricomycotina</taxon>
        <taxon>Agaricomycetes</taxon>
        <taxon>Agaricomycetidae</taxon>
        <taxon>Agaricales</taxon>
        <taxon>Agaricales incertae sedis</taxon>
        <taxon>Dendrothele</taxon>
    </lineage>
</organism>
<feature type="non-terminal residue" evidence="1">
    <location>
        <position position="114"/>
    </location>
</feature>
<dbReference type="AlphaFoldDB" id="A0A4S8LT94"/>
<sequence length="114" mass="13444">EWVSAFLTDLKKVGEEFQRHRHKPTCYIKGSKCRFDFPHEYISESYYDEKTNSIIIRCLDPWVNPHNPFILVCTRHNHDIKCILSGKAAKGAMFYITDYITKMEMSTAEMYSLL</sequence>
<name>A0A4S8LT94_DENBC</name>
<proteinExistence type="predicted"/>
<evidence type="ECO:0000313" key="2">
    <source>
        <dbReference type="Proteomes" id="UP000297245"/>
    </source>
</evidence>
<gene>
    <name evidence="1" type="ORF">K435DRAFT_556159</name>
</gene>
<dbReference type="EMBL" id="ML179269">
    <property type="protein sequence ID" value="THU92747.1"/>
    <property type="molecule type" value="Genomic_DNA"/>
</dbReference>
<dbReference type="Proteomes" id="UP000297245">
    <property type="component" value="Unassembled WGS sequence"/>
</dbReference>
<protein>
    <submittedName>
        <fullName evidence="1">Uncharacterized protein</fullName>
    </submittedName>
</protein>
<keyword evidence="2" id="KW-1185">Reference proteome</keyword>
<dbReference type="OrthoDB" id="3267861at2759"/>
<accession>A0A4S8LT94</accession>